<keyword evidence="5" id="KW-1185">Reference proteome</keyword>
<evidence type="ECO:0000259" key="3">
    <source>
        <dbReference type="PROSITE" id="PS50977"/>
    </source>
</evidence>
<evidence type="ECO:0000256" key="1">
    <source>
        <dbReference type="ARBA" id="ARBA00023125"/>
    </source>
</evidence>
<comment type="caution">
    <text evidence="4">The sequence shown here is derived from an EMBL/GenBank/DDBJ whole genome shotgun (WGS) entry which is preliminary data.</text>
</comment>
<organism evidence="4 5">
    <name type="scientific">Alterirhizorhabdus solaris</name>
    <dbReference type="NCBI Taxonomy" id="2529389"/>
    <lineage>
        <taxon>Bacteria</taxon>
        <taxon>Pseudomonadati</taxon>
        <taxon>Pseudomonadota</taxon>
        <taxon>Alphaproteobacteria</taxon>
        <taxon>Sphingomonadales</taxon>
        <taxon>Rhizorhabdaceae</taxon>
        <taxon>Alterirhizorhabdus</taxon>
    </lineage>
</organism>
<dbReference type="SUPFAM" id="SSF46689">
    <property type="entry name" value="Homeodomain-like"/>
    <property type="match status" value="1"/>
</dbReference>
<dbReference type="PRINTS" id="PR00455">
    <property type="entry name" value="HTHTETR"/>
</dbReference>
<dbReference type="Gene3D" id="1.10.357.10">
    <property type="entry name" value="Tetracycline Repressor, domain 2"/>
    <property type="match status" value="1"/>
</dbReference>
<proteinExistence type="predicted"/>
<name>A0A558RA58_9SPHN</name>
<evidence type="ECO:0000313" key="4">
    <source>
        <dbReference type="EMBL" id="TVV76267.1"/>
    </source>
</evidence>
<dbReference type="OrthoDB" id="2356263at2"/>
<dbReference type="PROSITE" id="PS50977">
    <property type="entry name" value="HTH_TETR_2"/>
    <property type="match status" value="1"/>
</dbReference>
<feature type="DNA-binding region" description="H-T-H motif" evidence="2">
    <location>
        <begin position="39"/>
        <end position="58"/>
    </location>
</feature>
<dbReference type="InterPro" id="IPR050109">
    <property type="entry name" value="HTH-type_TetR-like_transc_reg"/>
</dbReference>
<dbReference type="SUPFAM" id="SSF48498">
    <property type="entry name" value="Tetracyclin repressor-like, C-terminal domain"/>
    <property type="match status" value="1"/>
</dbReference>
<sequence length="190" mass="20525">MTTTISPPEGGTRDAARTRENILRAAQKLFAQKGYTTTGVRQVAAEAGADFTLIRRYFGSKEGLFRAAVEDFLLIEPFITGDRATFGQRAVALLMIGEEMPSALAMMVLATADPQARILCSSLMHDHITLPLAQWLGGGDTALARAAQINFLWMAYMTGRQVLPLPALAGADLQGTRQWLADTIQAIVDG</sequence>
<evidence type="ECO:0000256" key="2">
    <source>
        <dbReference type="PROSITE-ProRule" id="PRU00335"/>
    </source>
</evidence>
<dbReference type="RefSeq" id="WP_145148773.1">
    <property type="nucleotide sequence ID" value="NZ_VNIM01000012.1"/>
</dbReference>
<dbReference type="PANTHER" id="PTHR30055">
    <property type="entry name" value="HTH-TYPE TRANSCRIPTIONAL REGULATOR RUTR"/>
    <property type="match status" value="1"/>
</dbReference>
<dbReference type="InterPro" id="IPR009057">
    <property type="entry name" value="Homeodomain-like_sf"/>
</dbReference>
<feature type="domain" description="HTH tetR-type" evidence="3">
    <location>
        <begin position="16"/>
        <end position="76"/>
    </location>
</feature>
<dbReference type="GO" id="GO:0003700">
    <property type="term" value="F:DNA-binding transcription factor activity"/>
    <property type="evidence" value="ECO:0007669"/>
    <property type="project" value="TreeGrafter"/>
</dbReference>
<dbReference type="InterPro" id="IPR041678">
    <property type="entry name" value="TetR_C_16"/>
</dbReference>
<dbReference type="InterPro" id="IPR036271">
    <property type="entry name" value="Tet_transcr_reg_TetR-rel_C_sf"/>
</dbReference>
<dbReference type="PANTHER" id="PTHR30055:SF235">
    <property type="entry name" value="TRANSCRIPTIONAL REGULATORY PROTEIN"/>
    <property type="match status" value="1"/>
</dbReference>
<dbReference type="EMBL" id="VNIM01000012">
    <property type="protein sequence ID" value="TVV76267.1"/>
    <property type="molecule type" value="Genomic_DNA"/>
</dbReference>
<dbReference type="Pfam" id="PF17920">
    <property type="entry name" value="TetR_C_16"/>
    <property type="match status" value="1"/>
</dbReference>
<protein>
    <submittedName>
        <fullName evidence="4">TetR/AcrR family transcriptional regulator</fullName>
    </submittedName>
</protein>
<dbReference type="Proteomes" id="UP000318681">
    <property type="component" value="Unassembled WGS sequence"/>
</dbReference>
<keyword evidence="1 2" id="KW-0238">DNA-binding</keyword>
<gene>
    <name evidence="4" type="ORF">FOY91_05020</name>
</gene>
<dbReference type="InterPro" id="IPR001647">
    <property type="entry name" value="HTH_TetR"/>
</dbReference>
<dbReference type="Pfam" id="PF00440">
    <property type="entry name" value="TetR_N"/>
    <property type="match status" value="1"/>
</dbReference>
<reference evidence="4 5" key="1">
    <citation type="submission" date="2019-07" db="EMBL/GenBank/DDBJ databases">
        <title>Sphingomonas solaris sp. nov., isolated from a solar panel from Boston, Massachusetts.</title>
        <authorList>
            <person name="Tanner K."/>
            <person name="Pascual J."/>
            <person name="Mancuso C."/>
            <person name="Pereto J."/>
            <person name="Khalil A."/>
            <person name="Vilanova C."/>
        </authorList>
    </citation>
    <scope>NUCLEOTIDE SEQUENCE [LARGE SCALE GENOMIC DNA]</scope>
    <source>
        <strain evidence="4 5">R4DWN</strain>
    </source>
</reference>
<accession>A0A558RA58</accession>
<dbReference type="GO" id="GO:0000976">
    <property type="term" value="F:transcription cis-regulatory region binding"/>
    <property type="evidence" value="ECO:0007669"/>
    <property type="project" value="TreeGrafter"/>
</dbReference>
<evidence type="ECO:0000313" key="5">
    <source>
        <dbReference type="Proteomes" id="UP000318681"/>
    </source>
</evidence>
<dbReference type="AlphaFoldDB" id="A0A558RA58"/>